<dbReference type="EMBL" id="CP097762">
    <property type="protein sequence ID" value="URJ25048.1"/>
    <property type="molecule type" value="Genomic_DNA"/>
</dbReference>
<dbReference type="InterPro" id="IPR001075">
    <property type="entry name" value="NIF_FeS_clus_asmbl_NifU_C"/>
</dbReference>
<dbReference type="HAMAP" id="MF_01637">
    <property type="entry name" value="Fe_S_biogen_NfuA"/>
    <property type="match status" value="1"/>
</dbReference>
<protein>
    <recommendedName>
        <fullName evidence="5">Fe/S biogenesis protein NfuA</fullName>
    </recommendedName>
</protein>
<dbReference type="SUPFAM" id="SSF117916">
    <property type="entry name" value="Fe-S cluster assembly (FSCA) domain-like"/>
    <property type="match status" value="1"/>
</dbReference>
<dbReference type="Proteomes" id="UP001056834">
    <property type="component" value="Chromosome"/>
</dbReference>
<comment type="subunit">
    <text evidence="5">Homodimer.</text>
</comment>
<keyword evidence="8" id="KW-1185">Reference proteome</keyword>
<dbReference type="Gene3D" id="3.30.300.130">
    <property type="entry name" value="Fe-S cluster assembly (FSCA)"/>
    <property type="match status" value="1"/>
</dbReference>
<evidence type="ECO:0000313" key="8">
    <source>
        <dbReference type="Proteomes" id="UP001056834"/>
    </source>
</evidence>
<organism evidence="7 8">
    <name type="scientific">Candidatus Blochmannia ocreatus</name>
    <name type="common">nom. nud.</name>
    <dbReference type="NCBI Taxonomy" id="251538"/>
    <lineage>
        <taxon>Bacteria</taxon>
        <taxon>Pseudomonadati</taxon>
        <taxon>Pseudomonadota</taxon>
        <taxon>Gammaproteobacteria</taxon>
        <taxon>Enterobacterales</taxon>
        <taxon>Enterobacteriaceae</taxon>
        <taxon>ant endosymbionts</taxon>
        <taxon>Candidatus Blochmanniella</taxon>
    </lineage>
</organism>
<dbReference type="InterPro" id="IPR034904">
    <property type="entry name" value="FSCA_dom_sf"/>
</dbReference>
<comment type="similarity">
    <text evidence="5">Belongs to the NfuA family.</text>
</comment>
<keyword evidence="2 5" id="KW-0479">Metal-binding</keyword>
<dbReference type="RefSeq" id="WP_250223179.1">
    <property type="nucleotide sequence ID" value="NZ_CP097762.1"/>
</dbReference>
<feature type="domain" description="NIF system FeS cluster assembly NifU C-terminal" evidence="6">
    <location>
        <begin position="117"/>
        <end position="183"/>
    </location>
</feature>
<gene>
    <name evidence="5" type="primary">nfuA</name>
    <name evidence="7" type="ORF">M9405_02800</name>
</gene>
<proteinExistence type="inferred from homology"/>
<evidence type="ECO:0000256" key="3">
    <source>
        <dbReference type="ARBA" id="ARBA00023004"/>
    </source>
</evidence>
<evidence type="ECO:0000256" key="4">
    <source>
        <dbReference type="ARBA" id="ARBA00023014"/>
    </source>
</evidence>
<dbReference type="Pfam" id="PF01106">
    <property type="entry name" value="NifU"/>
    <property type="match status" value="1"/>
</dbReference>
<dbReference type="InterPro" id="IPR017726">
    <property type="entry name" value="Fe/S_biogenesis_protein_NfuA"/>
</dbReference>
<dbReference type="SUPFAM" id="SSF89360">
    <property type="entry name" value="HesB-like domain"/>
    <property type="match status" value="1"/>
</dbReference>
<reference evidence="7" key="1">
    <citation type="submission" date="2022-05" db="EMBL/GenBank/DDBJ databases">
        <title>Impact of host demography and evolutionary history on endosymbiont molecular evolution: a test in carpenter ants (Genus Camponotus) and their Blochmannia endosymbionts.</title>
        <authorList>
            <person name="Manthey J.D."/>
            <person name="Giron J.C."/>
            <person name="Hruska J.P."/>
        </authorList>
    </citation>
    <scope>NUCLEOTIDE SEQUENCE</scope>
    <source>
        <strain evidence="7">C-006</strain>
    </source>
</reference>
<name>A0ABY4SVF6_9ENTR</name>
<keyword evidence="4 5" id="KW-0411">Iron-sulfur</keyword>
<keyword evidence="1 5" id="KW-0004">4Fe-4S</keyword>
<comment type="function">
    <text evidence="5">Involved in iron-sulfur cluster biogenesis. Binds a 4Fe-4S cluster, can transfer this cluster to apoproteins, and thereby intervenes in the maturation of Fe/S proteins. Could also act as a scaffold/chaperone for damaged Fe/S proteins.</text>
</comment>
<evidence type="ECO:0000313" key="7">
    <source>
        <dbReference type="EMBL" id="URJ25048.1"/>
    </source>
</evidence>
<dbReference type="Gene3D" id="2.60.300.12">
    <property type="entry name" value="HesB-like domain"/>
    <property type="match status" value="1"/>
</dbReference>
<feature type="binding site" evidence="5">
    <location>
        <position position="158"/>
    </location>
    <ligand>
        <name>[4Fe-4S] cluster</name>
        <dbReference type="ChEBI" id="CHEBI:49883"/>
    </ligand>
</feature>
<dbReference type="PANTHER" id="PTHR11178:SF51">
    <property type="entry name" value="FE_S BIOGENESIS PROTEIN NFUA"/>
    <property type="match status" value="1"/>
</dbReference>
<accession>A0ABY4SVF6</accession>
<evidence type="ECO:0000256" key="2">
    <source>
        <dbReference type="ARBA" id="ARBA00022723"/>
    </source>
</evidence>
<comment type="cofactor">
    <cofactor evidence="5">
        <name>[4Fe-4S] cluster</name>
        <dbReference type="ChEBI" id="CHEBI:49883"/>
    </cofactor>
    <text evidence="5">Binds 1 [4Fe-4S] cluster per subunit. The cluster is presumably bound at the interface of two monomers.</text>
</comment>
<dbReference type="InterPro" id="IPR035903">
    <property type="entry name" value="HesB-like_dom_sf"/>
</dbReference>
<dbReference type="PANTHER" id="PTHR11178">
    <property type="entry name" value="IRON-SULFUR CLUSTER SCAFFOLD PROTEIN NFU-RELATED"/>
    <property type="match status" value="1"/>
</dbReference>
<sequence length="197" mass="22506">MINISSAAQEYFIKLLSDKKKNTQIRIFVINPGTDQAKCGICFCFPEEFKYNDVIIKFECFSVRIEQNYTVFLKDTKIDVMVVDTLETQLTIKAPNIYKNSDDNIESISGSSLEERVNYVLQHQINPYLALHGGHVSLIRVTQDFFAVIKFYGGCNGCAMANNTIKEGIEFTLKKNFPELKGVQDITQHQHGIHSYY</sequence>
<evidence type="ECO:0000256" key="5">
    <source>
        <dbReference type="HAMAP-Rule" id="MF_01637"/>
    </source>
</evidence>
<evidence type="ECO:0000256" key="1">
    <source>
        <dbReference type="ARBA" id="ARBA00022485"/>
    </source>
</evidence>
<keyword evidence="3 5" id="KW-0408">Iron</keyword>
<evidence type="ECO:0000259" key="6">
    <source>
        <dbReference type="Pfam" id="PF01106"/>
    </source>
</evidence>
<feature type="binding site" evidence="5">
    <location>
        <position position="155"/>
    </location>
    <ligand>
        <name>[4Fe-4S] cluster</name>
        <dbReference type="ChEBI" id="CHEBI:49883"/>
    </ligand>
</feature>